<reference evidence="2" key="1">
    <citation type="submission" date="2013-10" db="EMBL/GenBank/DDBJ databases">
        <title>Genome sequencing of Onchocerca volvulus.</title>
        <authorList>
            <person name="Cotton J."/>
            <person name="Tsai J."/>
            <person name="Stanley E."/>
            <person name="Tracey A."/>
            <person name="Holroyd N."/>
            <person name="Lustigman S."/>
            <person name="Berriman M."/>
        </authorList>
    </citation>
    <scope>NUCLEOTIDE SEQUENCE</scope>
</reference>
<accession>A0A8R1XZC6</accession>
<dbReference type="OMA" id="IDYAYVE"/>
<dbReference type="EMBL" id="CMVM020000161">
    <property type="status" value="NOT_ANNOTATED_CDS"/>
    <property type="molecule type" value="Genomic_DNA"/>
</dbReference>
<dbReference type="Gene3D" id="2.30.42.10">
    <property type="match status" value="1"/>
</dbReference>
<protein>
    <submittedName>
        <fullName evidence="1">Uncharacterized protein</fullName>
    </submittedName>
</protein>
<reference evidence="1" key="2">
    <citation type="submission" date="2022-06" db="UniProtKB">
        <authorList>
            <consortium name="EnsemblMetazoa"/>
        </authorList>
    </citation>
    <scope>IDENTIFICATION</scope>
</reference>
<dbReference type="InterPro" id="IPR036034">
    <property type="entry name" value="PDZ_sf"/>
</dbReference>
<keyword evidence="2" id="KW-1185">Reference proteome</keyword>
<dbReference type="AlphaFoldDB" id="A0A8R1XZC6"/>
<dbReference type="SUPFAM" id="SSF50156">
    <property type="entry name" value="PDZ domain-like"/>
    <property type="match status" value="1"/>
</dbReference>
<organism evidence="1 2">
    <name type="scientific">Onchocerca volvulus</name>
    <dbReference type="NCBI Taxonomy" id="6282"/>
    <lineage>
        <taxon>Eukaryota</taxon>
        <taxon>Metazoa</taxon>
        <taxon>Ecdysozoa</taxon>
        <taxon>Nematoda</taxon>
        <taxon>Chromadorea</taxon>
        <taxon>Rhabditida</taxon>
        <taxon>Spirurina</taxon>
        <taxon>Spiruromorpha</taxon>
        <taxon>Filarioidea</taxon>
        <taxon>Onchocercidae</taxon>
        <taxon>Onchocerca</taxon>
    </lineage>
</organism>
<dbReference type="EnsemblMetazoa" id="OVOC5882.1">
    <property type="protein sequence ID" value="OVOC5882.1"/>
    <property type="gene ID" value="WBGene00242691"/>
</dbReference>
<dbReference type="Proteomes" id="UP000024404">
    <property type="component" value="Unassembled WGS sequence"/>
</dbReference>
<proteinExistence type="predicted"/>
<evidence type="ECO:0000313" key="2">
    <source>
        <dbReference type="Proteomes" id="UP000024404"/>
    </source>
</evidence>
<name>A0A8R1XZC6_ONCVO</name>
<evidence type="ECO:0000313" key="1">
    <source>
        <dbReference type="EnsemblMetazoa" id="OVOC5882.1"/>
    </source>
</evidence>
<sequence>MITKMKDNIVKKIDYAYVEALYKKIPTAYCQIFQGIIKGKKGTVITKSMAITKIELGSLAEQLLQFGDIITKNDDKKIKSQKQFEEFLTKIGKNDYVFVTCVVEHTLAGLSLTVGEAKILNVNSVPVTTVTDVFNAIHAALRKNGCVIIPFFNRTSSFCKQQQHMFAMH</sequence>